<protein>
    <submittedName>
        <fullName evidence="2">Uncharacterized protein</fullName>
    </submittedName>
</protein>
<organism evidence="2 3">
    <name type="scientific">Ranitomeya imitator</name>
    <name type="common">mimic poison frog</name>
    <dbReference type="NCBI Taxonomy" id="111125"/>
    <lineage>
        <taxon>Eukaryota</taxon>
        <taxon>Metazoa</taxon>
        <taxon>Chordata</taxon>
        <taxon>Craniata</taxon>
        <taxon>Vertebrata</taxon>
        <taxon>Euteleostomi</taxon>
        <taxon>Amphibia</taxon>
        <taxon>Batrachia</taxon>
        <taxon>Anura</taxon>
        <taxon>Neobatrachia</taxon>
        <taxon>Hyloidea</taxon>
        <taxon>Dendrobatidae</taxon>
        <taxon>Dendrobatinae</taxon>
        <taxon>Ranitomeya</taxon>
    </lineage>
</organism>
<name>A0ABN9LPF1_9NEOB</name>
<evidence type="ECO:0000313" key="2">
    <source>
        <dbReference type="EMBL" id="CAJ0945137.1"/>
    </source>
</evidence>
<evidence type="ECO:0000313" key="3">
    <source>
        <dbReference type="Proteomes" id="UP001176940"/>
    </source>
</evidence>
<dbReference type="Proteomes" id="UP001176940">
    <property type="component" value="Unassembled WGS sequence"/>
</dbReference>
<reference evidence="2" key="1">
    <citation type="submission" date="2023-07" db="EMBL/GenBank/DDBJ databases">
        <authorList>
            <person name="Stuckert A."/>
        </authorList>
    </citation>
    <scope>NUCLEOTIDE SEQUENCE</scope>
</reference>
<keyword evidence="1" id="KW-0812">Transmembrane</keyword>
<keyword evidence="3" id="KW-1185">Reference proteome</keyword>
<dbReference type="EMBL" id="CAUEEQ010023551">
    <property type="protein sequence ID" value="CAJ0945137.1"/>
    <property type="molecule type" value="Genomic_DNA"/>
</dbReference>
<comment type="caution">
    <text evidence="2">The sequence shown here is derived from an EMBL/GenBank/DDBJ whole genome shotgun (WGS) entry which is preliminary data.</text>
</comment>
<evidence type="ECO:0000256" key="1">
    <source>
        <dbReference type="SAM" id="Phobius"/>
    </source>
</evidence>
<proteinExistence type="predicted"/>
<accession>A0ABN9LPF1</accession>
<keyword evidence="1" id="KW-0472">Membrane</keyword>
<gene>
    <name evidence="2" type="ORF">RIMI_LOCUS10751157</name>
</gene>
<sequence length="90" mass="10502">MEPEQSRASRYVNRAKRQPPYAVVEGFSQKPNYRPTSQWMPAVPSCVQCRIGYSPVNSVFSIQFLQTVRQVVILRGGIFVFQWIWRILLL</sequence>
<keyword evidence="1" id="KW-1133">Transmembrane helix</keyword>
<feature type="transmembrane region" description="Helical" evidence="1">
    <location>
        <begin position="72"/>
        <end position="89"/>
    </location>
</feature>